<comment type="subcellular location">
    <subcellularLocation>
        <location evidence="3">Endoplasmic reticulum membrane</location>
        <topology evidence="3">Single-pass type IV membrane protein</topology>
        <orientation evidence="3">Cytoplasmic side</orientation>
    </subcellularLocation>
</comment>
<dbReference type="InterPro" id="IPR002051">
    <property type="entry name" value="Haem_Oase"/>
</dbReference>
<protein>
    <recommendedName>
        <fullName evidence="4">Heme oxygenase 1</fullName>
    </recommendedName>
</protein>
<evidence type="ECO:0000313" key="8">
    <source>
        <dbReference type="Proteomes" id="UP000694417"/>
    </source>
</evidence>
<dbReference type="Ensembl" id="ENSUPAT00010023459.1">
    <property type="protein sequence ID" value="ENSUPAP00010020618.1"/>
    <property type="gene ID" value="ENSUPAG00010016330.1"/>
</dbReference>
<accession>A0A8D2I041</accession>
<dbReference type="Pfam" id="PF01126">
    <property type="entry name" value="Heme_oxygenase"/>
    <property type="match status" value="1"/>
</dbReference>
<dbReference type="AlphaFoldDB" id="A0A8D2I041"/>
<dbReference type="SUPFAM" id="SSF48613">
    <property type="entry name" value="Heme oxygenase-like"/>
    <property type="match status" value="1"/>
</dbReference>
<dbReference type="Proteomes" id="UP000694417">
    <property type="component" value="Unplaced"/>
</dbReference>
<proteinExistence type="predicted"/>
<reference evidence="7" key="2">
    <citation type="submission" date="2025-09" db="UniProtKB">
        <authorList>
            <consortium name="Ensembl"/>
        </authorList>
    </citation>
    <scope>IDENTIFICATION</scope>
</reference>
<dbReference type="PANTHER" id="PTHR10720">
    <property type="entry name" value="HEME OXYGENASE"/>
    <property type="match status" value="1"/>
</dbReference>
<evidence type="ECO:0000256" key="6">
    <source>
        <dbReference type="ARBA" id="ARBA00047547"/>
    </source>
</evidence>
<evidence type="ECO:0000256" key="5">
    <source>
        <dbReference type="ARBA" id="ARBA00046441"/>
    </source>
</evidence>
<organism evidence="7 8">
    <name type="scientific">Urocitellus parryii</name>
    <name type="common">Arctic ground squirrel</name>
    <name type="synonym">Spermophilus parryii</name>
    <dbReference type="NCBI Taxonomy" id="9999"/>
    <lineage>
        <taxon>Eukaryota</taxon>
        <taxon>Metazoa</taxon>
        <taxon>Chordata</taxon>
        <taxon>Craniata</taxon>
        <taxon>Vertebrata</taxon>
        <taxon>Euteleostomi</taxon>
        <taxon>Mammalia</taxon>
        <taxon>Eutheria</taxon>
        <taxon>Euarchontoglires</taxon>
        <taxon>Glires</taxon>
        <taxon>Rodentia</taxon>
        <taxon>Sciuromorpha</taxon>
        <taxon>Sciuridae</taxon>
        <taxon>Xerinae</taxon>
        <taxon>Marmotini</taxon>
        <taxon>Urocitellus</taxon>
    </lineage>
</organism>
<dbReference type="GO" id="GO:0006788">
    <property type="term" value="P:heme oxidation"/>
    <property type="evidence" value="ECO:0007669"/>
    <property type="project" value="InterPro"/>
</dbReference>
<dbReference type="InterPro" id="IPR016084">
    <property type="entry name" value="Haem_Oase-like_multi-hlx"/>
</dbReference>
<dbReference type="GO" id="GO:0006979">
    <property type="term" value="P:response to oxidative stress"/>
    <property type="evidence" value="ECO:0007669"/>
    <property type="project" value="TreeGrafter"/>
</dbReference>
<dbReference type="GO" id="GO:0042167">
    <property type="term" value="P:heme catabolic process"/>
    <property type="evidence" value="ECO:0007669"/>
    <property type="project" value="TreeGrafter"/>
</dbReference>
<evidence type="ECO:0000256" key="2">
    <source>
        <dbReference type="ARBA" id="ARBA00037361"/>
    </source>
</evidence>
<comment type="catalytic activity">
    <reaction evidence="6">
        <text>heme b + 3 reduced [NADPH--hemoprotein reductase] + 3 O2 = biliverdin IXalpha + CO + Fe(2+) + 3 oxidized [NADPH--hemoprotein reductase] + 3 H2O + H(+)</text>
        <dbReference type="Rhea" id="RHEA:21764"/>
        <dbReference type="Rhea" id="RHEA-COMP:11964"/>
        <dbReference type="Rhea" id="RHEA-COMP:11965"/>
        <dbReference type="ChEBI" id="CHEBI:15377"/>
        <dbReference type="ChEBI" id="CHEBI:15378"/>
        <dbReference type="ChEBI" id="CHEBI:15379"/>
        <dbReference type="ChEBI" id="CHEBI:17245"/>
        <dbReference type="ChEBI" id="CHEBI:29033"/>
        <dbReference type="ChEBI" id="CHEBI:57618"/>
        <dbReference type="ChEBI" id="CHEBI:57991"/>
        <dbReference type="ChEBI" id="CHEBI:58210"/>
        <dbReference type="ChEBI" id="CHEBI:60344"/>
        <dbReference type="EC" id="1.14.14.18"/>
    </reaction>
    <physiologicalReaction direction="left-to-right" evidence="6">
        <dbReference type="Rhea" id="RHEA:21765"/>
    </physiologicalReaction>
</comment>
<reference evidence="7" key="1">
    <citation type="submission" date="2025-08" db="UniProtKB">
        <authorList>
            <consortium name="Ensembl"/>
        </authorList>
    </citation>
    <scope>IDENTIFICATION</scope>
</reference>
<dbReference type="PANTHER" id="PTHR10720:SF1">
    <property type="entry name" value="HEME OXYGENASE 1"/>
    <property type="match status" value="1"/>
</dbReference>
<comment type="function">
    <text evidence="2">Catalyzes the oxidative cleavage of heme at the alpha-methene bridge carbon, released as carbon monoxide (CO), to generate biliverdin IXalpha, while releasing the central heme iron chelate as ferrous iron.</text>
</comment>
<dbReference type="InterPro" id="IPR016053">
    <property type="entry name" value="Haem_Oase-like"/>
</dbReference>
<dbReference type="GO" id="GO:0004392">
    <property type="term" value="F:heme oxygenase (decyclizing) activity"/>
    <property type="evidence" value="ECO:0007669"/>
    <property type="project" value="UniProtKB-EC"/>
</dbReference>
<comment type="subunit">
    <text evidence="5">Homodimer and higher order homooligomer. Oligomerization is crucial for its stability and function in the endoplasmic reticulum. Interacts with FLVCR2; this interaction is potentiated in the presence of heme.</text>
</comment>
<dbReference type="GO" id="GO:0005789">
    <property type="term" value="C:endoplasmic reticulum membrane"/>
    <property type="evidence" value="ECO:0007669"/>
    <property type="project" value="UniProtKB-SubCell"/>
</dbReference>
<evidence type="ECO:0000256" key="1">
    <source>
        <dbReference type="ARBA" id="ARBA00022824"/>
    </source>
</evidence>
<evidence type="ECO:0000313" key="7">
    <source>
        <dbReference type="Ensembl" id="ENSUPAP00010020618.1"/>
    </source>
</evidence>
<keyword evidence="1" id="KW-0256">Endoplasmic reticulum</keyword>
<evidence type="ECO:0000256" key="3">
    <source>
        <dbReference type="ARBA" id="ARBA00037869"/>
    </source>
</evidence>
<dbReference type="GO" id="GO:0020037">
    <property type="term" value="F:heme binding"/>
    <property type="evidence" value="ECO:0007669"/>
    <property type="project" value="TreeGrafter"/>
</dbReference>
<evidence type="ECO:0000256" key="4">
    <source>
        <dbReference type="ARBA" id="ARBA00040247"/>
    </source>
</evidence>
<name>A0A8D2I041_UROPR</name>
<keyword evidence="8" id="KW-1185">Reference proteome</keyword>
<sequence>MDRPQRDSLSQDLSEALKEATKEVHTQEENAEFMRNFQKGQVTRKGFKLVMASLYQSTWPRRRRWIECNKDNPGFDMVQPSYSPLFDNLSFMFISSFLISFGQCSTKSISSEISLSPVFLLRSVNKSKITPGILPEKC</sequence>
<dbReference type="Gene3D" id="1.20.910.10">
    <property type="entry name" value="Heme oxygenase-like"/>
    <property type="match status" value="1"/>
</dbReference>